<protein>
    <submittedName>
        <fullName evidence="2">Uncharacterized protein</fullName>
    </submittedName>
</protein>
<organism evidence="2 3">
    <name type="scientific">Pseudomonas oryziphila</name>
    <dbReference type="NCBI Taxonomy" id="2894079"/>
    <lineage>
        <taxon>Bacteria</taxon>
        <taxon>Pseudomonadati</taxon>
        <taxon>Pseudomonadota</taxon>
        <taxon>Gammaproteobacteria</taxon>
        <taxon>Pseudomonadales</taxon>
        <taxon>Pseudomonadaceae</taxon>
        <taxon>Pseudomonas</taxon>
    </lineage>
</organism>
<keyword evidence="3" id="KW-1185">Reference proteome</keyword>
<reference evidence="2 3" key="1">
    <citation type="submission" date="2018-12" db="EMBL/GenBank/DDBJ databases">
        <authorList>
            <person name="Li S."/>
            <person name="Yang R."/>
            <person name="Chen G."/>
            <person name="Zou L."/>
            <person name="Zhang C."/>
            <person name="Chen Y."/>
            <person name="Liu Z."/>
            <person name="Li Y."/>
            <person name="Yan Y."/>
            <person name="Huang M."/>
            <person name="Chen T."/>
        </authorList>
    </citation>
    <scope>NUCLEOTIDE SEQUENCE [LARGE SCALE GENOMIC DNA]</scope>
    <source>
        <strain evidence="2 3">2014</strain>
    </source>
</reference>
<proteinExistence type="predicted"/>
<dbReference type="Proteomes" id="UP000272622">
    <property type="component" value="Chromosome"/>
</dbReference>
<dbReference type="RefSeq" id="WP_125463510.1">
    <property type="nucleotide sequence ID" value="NZ_CP034337.1"/>
</dbReference>
<gene>
    <name evidence="2" type="ORF">EI693_09820</name>
</gene>
<name>A0ABM7CPJ1_9PSED</name>
<evidence type="ECO:0000313" key="3">
    <source>
        <dbReference type="Proteomes" id="UP000272622"/>
    </source>
</evidence>
<dbReference type="EMBL" id="CP034337">
    <property type="protein sequence ID" value="AZL73373.1"/>
    <property type="molecule type" value="Genomic_DNA"/>
</dbReference>
<evidence type="ECO:0000313" key="2">
    <source>
        <dbReference type="EMBL" id="AZL73373.1"/>
    </source>
</evidence>
<feature type="region of interest" description="Disordered" evidence="1">
    <location>
        <begin position="19"/>
        <end position="40"/>
    </location>
</feature>
<evidence type="ECO:0000256" key="1">
    <source>
        <dbReference type="SAM" id="MobiDB-lite"/>
    </source>
</evidence>
<accession>A0ABM7CPJ1</accession>
<sequence length="69" mass="8038">MLSTFALQLSLDHVVLKRGGRKTTDSRFAPPREPSRAYVQTSEKSVSLSNLLFSRDFFQKKLPNRKLRW</sequence>